<dbReference type="EMBL" id="CAJOBH010006216">
    <property type="protein sequence ID" value="CAF4048648.1"/>
    <property type="molecule type" value="Genomic_DNA"/>
</dbReference>
<dbReference type="EMBL" id="CAJNOV010000157">
    <property type="protein sequence ID" value="CAF1005668.1"/>
    <property type="molecule type" value="Genomic_DNA"/>
</dbReference>
<dbReference type="Proteomes" id="UP000676336">
    <property type="component" value="Unassembled WGS sequence"/>
</dbReference>
<dbReference type="EMBL" id="CAJNRE010010587">
    <property type="protein sequence ID" value="CAF2093190.1"/>
    <property type="molecule type" value="Genomic_DNA"/>
</dbReference>
<evidence type="ECO:0000313" key="5">
    <source>
        <dbReference type="EMBL" id="CAF4048648.1"/>
    </source>
</evidence>
<evidence type="ECO:0000313" key="3">
    <source>
        <dbReference type="EMBL" id="CAF2093190.1"/>
    </source>
</evidence>
<accession>A0A816T4H3</accession>
<dbReference type="Proteomes" id="UP000663824">
    <property type="component" value="Unassembled WGS sequence"/>
</dbReference>
<sequence>MKSRKAPGSDEMTVDILKAGGEPVLRWLVKRFADVWINEQMVKEWSVTTLIRLYKNKGDKKIRDNYRGIALLNITSKIFSRIIHNRIQDLINGQLLEIQSGFRPNRSTMDQIFT</sequence>
<dbReference type="AlphaFoldDB" id="A0A816T4H3"/>
<dbReference type="Proteomes" id="UP000663855">
    <property type="component" value="Unassembled WGS sequence"/>
</dbReference>
<dbReference type="EMBL" id="CAJOBJ010008523">
    <property type="protein sequence ID" value="CAF4114521.1"/>
    <property type="molecule type" value="Genomic_DNA"/>
</dbReference>
<evidence type="ECO:0008006" key="8">
    <source>
        <dbReference type="Google" id="ProtNLM"/>
    </source>
</evidence>
<dbReference type="Proteomes" id="UP000663834">
    <property type="component" value="Unassembled WGS sequence"/>
</dbReference>
<dbReference type="EMBL" id="CAJNOW010003781">
    <property type="protein sequence ID" value="CAF1395086.1"/>
    <property type="molecule type" value="Genomic_DNA"/>
</dbReference>
<dbReference type="Proteomes" id="UP000681967">
    <property type="component" value="Unassembled WGS sequence"/>
</dbReference>
<dbReference type="EMBL" id="CAJOBI010004078">
    <property type="protein sequence ID" value="CAF3990213.1"/>
    <property type="molecule type" value="Genomic_DNA"/>
</dbReference>
<organism evidence="3 7">
    <name type="scientific">Rotaria magnacalcarata</name>
    <dbReference type="NCBI Taxonomy" id="392030"/>
    <lineage>
        <taxon>Eukaryota</taxon>
        <taxon>Metazoa</taxon>
        <taxon>Spiralia</taxon>
        <taxon>Gnathifera</taxon>
        <taxon>Rotifera</taxon>
        <taxon>Eurotatoria</taxon>
        <taxon>Bdelloidea</taxon>
        <taxon>Philodinida</taxon>
        <taxon>Philodinidae</taxon>
        <taxon>Rotaria</taxon>
    </lineage>
</organism>
<comment type="caution">
    <text evidence="3">The sequence shown here is derived from an EMBL/GenBank/DDBJ whole genome shotgun (WGS) entry which is preliminary data.</text>
</comment>
<evidence type="ECO:0000313" key="2">
    <source>
        <dbReference type="EMBL" id="CAF1395086.1"/>
    </source>
</evidence>
<dbReference type="Proteomes" id="UP000681720">
    <property type="component" value="Unassembled WGS sequence"/>
</dbReference>
<protein>
    <recommendedName>
        <fullName evidence="8">Reverse transcriptase domain-containing protein</fullName>
    </recommendedName>
</protein>
<evidence type="ECO:0000313" key="1">
    <source>
        <dbReference type="EMBL" id="CAF1005668.1"/>
    </source>
</evidence>
<dbReference type="PANTHER" id="PTHR19446">
    <property type="entry name" value="REVERSE TRANSCRIPTASES"/>
    <property type="match status" value="1"/>
</dbReference>
<reference evidence="3" key="1">
    <citation type="submission" date="2021-02" db="EMBL/GenBank/DDBJ databases">
        <authorList>
            <person name="Nowell W R."/>
        </authorList>
    </citation>
    <scope>NUCLEOTIDE SEQUENCE</scope>
</reference>
<evidence type="ECO:0000313" key="7">
    <source>
        <dbReference type="Proteomes" id="UP000663824"/>
    </source>
</evidence>
<dbReference type="OrthoDB" id="6241411at2759"/>
<name>A0A816T4H3_9BILA</name>
<gene>
    <name evidence="5" type="ORF">BYL167_LOCUS16304</name>
    <name evidence="1" type="ORF">CJN711_LOCUS2575</name>
    <name evidence="6" type="ORF">GIL414_LOCUS17736</name>
    <name evidence="2" type="ORF">KQP761_LOCUS9415</name>
    <name evidence="3" type="ORF">MBJ925_LOCUS20946</name>
    <name evidence="4" type="ORF">SMN809_LOCUS11354</name>
</gene>
<evidence type="ECO:0000313" key="6">
    <source>
        <dbReference type="EMBL" id="CAF4114521.1"/>
    </source>
</evidence>
<evidence type="ECO:0000313" key="4">
    <source>
        <dbReference type="EMBL" id="CAF3990213.1"/>
    </source>
</evidence>
<proteinExistence type="predicted"/>